<dbReference type="InterPro" id="IPR000760">
    <property type="entry name" value="Inositol_monophosphatase-like"/>
</dbReference>
<dbReference type="GO" id="GO:0006020">
    <property type="term" value="P:inositol metabolic process"/>
    <property type="evidence" value="ECO:0007669"/>
    <property type="project" value="TreeGrafter"/>
</dbReference>
<dbReference type="Proteomes" id="UP000298433">
    <property type="component" value="Unassembled WGS sequence"/>
</dbReference>
<dbReference type="AlphaFoldDB" id="A0A4R8XKJ9"/>
<proteinExistence type="inferred from homology"/>
<feature type="binding site" evidence="7">
    <location>
        <position position="90"/>
    </location>
    <ligand>
        <name>Mg(2+)</name>
        <dbReference type="ChEBI" id="CHEBI:18420"/>
        <label>2</label>
    </ligand>
</feature>
<evidence type="ECO:0000256" key="2">
    <source>
        <dbReference type="ARBA" id="ARBA00001946"/>
    </source>
</evidence>
<dbReference type="SUPFAM" id="SSF56655">
    <property type="entry name" value="Carbohydrate phosphatase"/>
    <property type="match status" value="1"/>
</dbReference>
<dbReference type="RefSeq" id="WP_134370965.1">
    <property type="nucleotide sequence ID" value="NZ_SOGN01000058.1"/>
</dbReference>
<evidence type="ECO:0000256" key="8">
    <source>
        <dbReference type="RuleBase" id="RU364068"/>
    </source>
</evidence>
<name>A0A4R8XKJ9_9MICO</name>
<dbReference type="PANTHER" id="PTHR20854">
    <property type="entry name" value="INOSITOL MONOPHOSPHATASE"/>
    <property type="match status" value="1"/>
</dbReference>
<keyword evidence="4 7" id="KW-0479">Metal-binding</keyword>
<dbReference type="GO" id="GO:0046872">
    <property type="term" value="F:metal ion binding"/>
    <property type="evidence" value="ECO:0007669"/>
    <property type="project" value="UniProtKB-KW"/>
</dbReference>
<feature type="binding site" evidence="7">
    <location>
        <position position="91"/>
    </location>
    <ligand>
        <name>Mg(2+)</name>
        <dbReference type="ChEBI" id="CHEBI:18420"/>
        <label>1</label>
        <note>catalytic</note>
    </ligand>
</feature>
<evidence type="ECO:0000313" key="10">
    <source>
        <dbReference type="Proteomes" id="UP000298433"/>
    </source>
</evidence>
<dbReference type="PROSITE" id="PS00630">
    <property type="entry name" value="IMP_2"/>
    <property type="match status" value="1"/>
</dbReference>
<organism evidence="9 10">
    <name type="scientific">Cryobacterium cheniae</name>
    <dbReference type="NCBI Taxonomy" id="1259262"/>
    <lineage>
        <taxon>Bacteria</taxon>
        <taxon>Bacillati</taxon>
        <taxon>Actinomycetota</taxon>
        <taxon>Actinomycetes</taxon>
        <taxon>Micrococcales</taxon>
        <taxon>Microbacteriaceae</taxon>
        <taxon>Cryobacterium</taxon>
    </lineage>
</organism>
<gene>
    <name evidence="9" type="ORF">E3T23_13345</name>
</gene>
<keyword evidence="6 7" id="KW-0460">Magnesium</keyword>
<dbReference type="Gene3D" id="3.40.190.80">
    <property type="match status" value="1"/>
</dbReference>
<feature type="binding site" evidence="7">
    <location>
        <position position="88"/>
    </location>
    <ligand>
        <name>Mg(2+)</name>
        <dbReference type="ChEBI" id="CHEBI:18420"/>
        <label>1</label>
        <note>catalytic</note>
    </ligand>
</feature>
<comment type="caution">
    <text evidence="9">The sequence shown here is derived from an EMBL/GenBank/DDBJ whole genome shotgun (WGS) entry which is preliminary data.</text>
</comment>
<dbReference type="Gene3D" id="3.30.540.10">
    <property type="entry name" value="Fructose-1,6-Bisphosphatase, subunit A, domain 1"/>
    <property type="match status" value="1"/>
</dbReference>
<evidence type="ECO:0000256" key="7">
    <source>
        <dbReference type="PIRSR" id="PIRSR600760-2"/>
    </source>
</evidence>
<protein>
    <recommendedName>
        <fullName evidence="8">Inositol-1-monophosphatase</fullName>
        <ecNumber evidence="8">3.1.3.25</ecNumber>
    </recommendedName>
</protein>
<dbReference type="CDD" id="cd01639">
    <property type="entry name" value="IMPase"/>
    <property type="match status" value="1"/>
</dbReference>
<comment type="similarity">
    <text evidence="3 8">Belongs to the inositol monophosphatase superfamily.</text>
</comment>
<dbReference type="InterPro" id="IPR033942">
    <property type="entry name" value="IMPase"/>
</dbReference>
<dbReference type="Pfam" id="PF00459">
    <property type="entry name" value="Inositol_P"/>
    <property type="match status" value="1"/>
</dbReference>
<dbReference type="EC" id="3.1.3.25" evidence="8"/>
<sequence length="277" mass="29112">MTTRASAGLLRLAQDTALAAGDLAARRRAEGVQVAATKSSPEDVVTLADRETESLIRGLLADARPDDGFFGEESATTRGTSGLTWVVDPIDGTVNYLYGFPAWAVSIAVVEGDPDPATWTTLAGAVYSPTGGELFTAAVGEGSWLGERRLQVPAAAPLSLALLGTGFSYRAAERERQADVVRGLIGRVRDIRRIGSAALDLCSVAAGRLDLYYERGLNPWDHAAGALVAREAGARVGGFGSDLEGVDLLMAGAPDLYRACEPVLAKLFVEFMIDAKA</sequence>
<comment type="catalytic activity">
    <reaction evidence="1 8">
        <text>a myo-inositol phosphate + H2O = myo-inositol + phosphate</text>
        <dbReference type="Rhea" id="RHEA:24056"/>
        <dbReference type="ChEBI" id="CHEBI:15377"/>
        <dbReference type="ChEBI" id="CHEBI:17268"/>
        <dbReference type="ChEBI" id="CHEBI:43474"/>
        <dbReference type="ChEBI" id="CHEBI:84139"/>
        <dbReference type="EC" id="3.1.3.25"/>
    </reaction>
</comment>
<reference evidence="9 10" key="1">
    <citation type="submission" date="2019-03" db="EMBL/GenBank/DDBJ databases">
        <title>Genomics of glacier-inhabiting Cryobacterium strains.</title>
        <authorList>
            <person name="Liu Q."/>
            <person name="Xin Y.-H."/>
        </authorList>
    </citation>
    <scope>NUCLEOTIDE SEQUENCE [LARGE SCALE GENOMIC DNA]</scope>
    <source>
        <strain evidence="9 10">TMT2-48-2</strain>
    </source>
</reference>
<dbReference type="PROSITE" id="PS00629">
    <property type="entry name" value="IMP_1"/>
    <property type="match status" value="1"/>
</dbReference>
<feature type="binding site" evidence="7">
    <location>
        <position position="72"/>
    </location>
    <ligand>
        <name>Mg(2+)</name>
        <dbReference type="ChEBI" id="CHEBI:18420"/>
        <label>1</label>
        <note>catalytic</note>
    </ligand>
</feature>
<evidence type="ECO:0000256" key="1">
    <source>
        <dbReference type="ARBA" id="ARBA00001033"/>
    </source>
</evidence>
<dbReference type="InterPro" id="IPR020550">
    <property type="entry name" value="Inositol_monophosphatase_CS"/>
</dbReference>
<dbReference type="EMBL" id="SOGN01000058">
    <property type="protein sequence ID" value="TFC77427.1"/>
    <property type="molecule type" value="Genomic_DNA"/>
</dbReference>
<dbReference type="OrthoDB" id="9772456at2"/>
<dbReference type="PANTHER" id="PTHR20854:SF4">
    <property type="entry name" value="INOSITOL-1-MONOPHOSPHATASE-RELATED"/>
    <property type="match status" value="1"/>
</dbReference>
<dbReference type="PRINTS" id="PR00377">
    <property type="entry name" value="IMPHPHTASES"/>
</dbReference>
<evidence type="ECO:0000256" key="4">
    <source>
        <dbReference type="ARBA" id="ARBA00022723"/>
    </source>
</evidence>
<accession>A0A4R8XKJ9</accession>
<keyword evidence="5 8" id="KW-0378">Hydrolase</keyword>
<evidence type="ECO:0000313" key="9">
    <source>
        <dbReference type="EMBL" id="TFC77427.1"/>
    </source>
</evidence>
<comment type="cofactor">
    <cofactor evidence="2 7 8">
        <name>Mg(2+)</name>
        <dbReference type="ChEBI" id="CHEBI:18420"/>
    </cofactor>
</comment>
<feature type="binding site" evidence="7">
    <location>
        <position position="221"/>
    </location>
    <ligand>
        <name>Mg(2+)</name>
        <dbReference type="ChEBI" id="CHEBI:18420"/>
        <label>1</label>
        <note>catalytic</note>
    </ligand>
</feature>
<dbReference type="InterPro" id="IPR020583">
    <property type="entry name" value="Inositol_monoP_metal-BS"/>
</dbReference>
<dbReference type="GO" id="GO:0046854">
    <property type="term" value="P:phosphatidylinositol phosphate biosynthetic process"/>
    <property type="evidence" value="ECO:0007669"/>
    <property type="project" value="InterPro"/>
</dbReference>
<dbReference type="GO" id="GO:0007165">
    <property type="term" value="P:signal transduction"/>
    <property type="evidence" value="ECO:0007669"/>
    <property type="project" value="TreeGrafter"/>
</dbReference>
<evidence type="ECO:0000256" key="6">
    <source>
        <dbReference type="ARBA" id="ARBA00022842"/>
    </source>
</evidence>
<dbReference type="GO" id="GO:0008934">
    <property type="term" value="F:inositol monophosphate 1-phosphatase activity"/>
    <property type="evidence" value="ECO:0007669"/>
    <property type="project" value="InterPro"/>
</dbReference>
<evidence type="ECO:0000256" key="3">
    <source>
        <dbReference type="ARBA" id="ARBA00009759"/>
    </source>
</evidence>
<keyword evidence="10" id="KW-1185">Reference proteome</keyword>
<evidence type="ECO:0000256" key="5">
    <source>
        <dbReference type="ARBA" id="ARBA00022801"/>
    </source>
</evidence>